<keyword evidence="1 3" id="KW-0238">DNA-binding</keyword>
<gene>
    <name evidence="3" type="ORF">SAMN04487839_1027</name>
</gene>
<evidence type="ECO:0000313" key="4">
    <source>
        <dbReference type="Proteomes" id="UP000182764"/>
    </source>
</evidence>
<reference evidence="3 4" key="1">
    <citation type="submission" date="2016-10" db="EMBL/GenBank/DDBJ databases">
        <authorList>
            <person name="de Groot N.N."/>
        </authorList>
    </citation>
    <scope>NUCLEOTIDE SEQUENCE [LARGE SCALE GENOMIC DNA]</scope>
    <source>
        <strain evidence="3 4">VTM1R29</strain>
    </source>
</reference>
<accession>A0A1H7V4D7</accession>
<dbReference type="Pfam" id="PF01381">
    <property type="entry name" value="HTH_3"/>
    <property type="match status" value="1"/>
</dbReference>
<dbReference type="Proteomes" id="UP000182764">
    <property type="component" value="Unassembled WGS sequence"/>
</dbReference>
<sequence length="71" mass="8022">MQKMTLKMLRVSNGLNQKEAAKLVGVSADTWGHWERCQTEPSISMAYRIATTFNTNLDDIIFLPKIAVLPQ</sequence>
<dbReference type="Gene3D" id="1.10.260.40">
    <property type="entry name" value="lambda repressor-like DNA-binding domains"/>
    <property type="match status" value="1"/>
</dbReference>
<dbReference type="PROSITE" id="PS50943">
    <property type="entry name" value="HTH_CROC1"/>
    <property type="match status" value="1"/>
</dbReference>
<dbReference type="InterPro" id="IPR010982">
    <property type="entry name" value="Lambda_DNA-bd_dom_sf"/>
</dbReference>
<proteinExistence type="predicted"/>
<protein>
    <submittedName>
        <fullName evidence="3">DNA-binding transcriptional regulator, XRE-family HTH domain</fullName>
    </submittedName>
</protein>
<dbReference type="AlphaFoldDB" id="A0A1H7V4D7"/>
<dbReference type="PANTHER" id="PTHR46558:SF4">
    <property type="entry name" value="DNA-BIDING PHAGE PROTEIN"/>
    <property type="match status" value="1"/>
</dbReference>
<dbReference type="InterPro" id="IPR001387">
    <property type="entry name" value="Cro/C1-type_HTH"/>
</dbReference>
<dbReference type="PANTHER" id="PTHR46558">
    <property type="entry name" value="TRACRIPTIONAL REGULATORY PROTEIN-RELATED-RELATED"/>
    <property type="match status" value="1"/>
</dbReference>
<organism evidence="3 4">
    <name type="scientific">Streptococcus gallolyticus</name>
    <dbReference type="NCBI Taxonomy" id="315405"/>
    <lineage>
        <taxon>Bacteria</taxon>
        <taxon>Bacillati</taxon>
        <taxon>Bacillota</taxon>
        <taxon>Bacilli</taxon>
        <taxon>Lactobacillales</taxon>
        <taxon>Streptococcaceae</taxon>
        <taxon>Streptococcus</taxon>
    </lineage>
</organism>
<dbReference type="EMBL" id="FOBM01000002">
    <property type="protein sequence ID" value="SEM03728.1"/>
    <property type="molecule type" value="Genomic_DNA"/>
</dbReference>
<feature type="domain" description="HTH cro/C1-type" evidence="2">
    <location>
        <begin position="6"/>
        <end position="60"/>
    </location>
</feature>
<dbReference type="CDD" id="cd00093">
    <property type="entry name" value="HTH_XRE"/>
    <property type="match status" value="1"/>
</dbReference>
<evidence type="ECO:0000259" key="2">
    <source>
        <dbReference type="PROSITE" id="PS50943"/>
    </source>
</evidence>
<dbReference type="GO" id="GO:0003677">
    <property type="term" value="F:DNA binding"/>
    <property type="evidence" value="ECO:0007669"/>
    <property type="project" value="UniProtKB-KW"/>
</dbReference>
<evidence type="ECO:0000256" key="1">
    <source>
        <dbReference type="ARBA" id="ARBA00023125"/>
    </source>
</evidence>
<dbReference type="RefSeq" id="WP_074596964.1">
    <property type="nucleotide sequence ID" value="NZ_FNUH01000016.1"/>
</dbReference>
<dbReference type="SUPFAM" id="SSF47413">
    <property type="entry name" value="lambda repressor-like DNA-binding domains"/>
    <property type="match status" value="1"/>
</dbReference>
<name>A0A1H7V4D7_9STRE</name>
<dbReference type="SMART" id="SM00530">
    <property type="entry name" value="HTH_XRE"/>
    <property type="match status" value="1"/>
</dbReference>
<evidence type="ECO:0000313" key="3">
    <source>
        <dbReference type="EMBL" id="SEM03728.1"/>
    </source>
</evidence>